<evidence type="ECO:0000313" key="3">
    <source>
        <dbReference type="Proteomes" id="UP001201397"/>
    </source>
</evidence>
<proteinExistence type="predicted"/>
<sequence>MAFRENSTSNTRILSKDGFENLEKTKKMLDNVAIDLHSPNWDYGGKKSSSATNWIFVNAYFAIPDCIDYFSFKNIMKNNGFKTGYGGTSYFCSGDVSIHSITSKSQRPDWTTQGVRSLMCENISFTLSWRKDENIEQEYCW</sequence>
<dbReference type="AlphaFoldDB" id="A0AAW5AFD0"/>
<comment type="caution">
    <text evidence="1">The sequence shown here is derived from an EMBL/GenBank/DDBJ whole genome shotgun (WGS) entry which is preliminary data.</text>
</comment>
<evidence type="ECO:0000313" key="1">
    <source>
        <dbReference type="EMBL" id="MCF7528807.1"/>
    </source>
</evidence>
<dbReference type="Proteomes" id="UP001201397">
    <property type="component" value="Unassembled WGS sequence"/>
</dbReference>
<name>A0AAW5AFD0_9NEIS</name>
<dbReference type="EMBL" id="JAKKDL010000001">
    <property type="protein sequence ID" value="MCF7528807.1"/>
    <property type="molecule type" value="Genomic_DNA"/>
</dbReference>
<organism evidence="1 3">
    <name type="scientific">Neisseria lisongii</name>
    <dbReference type="NCBI Taxonomy" id="2912188"/>
    <lineage>
        <taxon>Bacteria</taxon>
        <taxon>Pseudomonadati</taxon>
        <taxon>Pseudomonadota</taxon>
        <taxon>Betaproteobacteria</taxon>
        <taxon>Neisseriales</taxon>
        <taxon>Neisseriaceae</taxon>
        <taxon>Neisseria</taxon>
    </lineage>
</organism>
<dbReference type="RefSeq" id="WP_237092173.1">
    <property type="nucleotide sequence ID" value="NZ_JAKKDL010000001.1"/>
</dbReference>
<evidence type="ECO:0000313" key="2">
    <source>
        <dbReference type="EMBL" id="MCF7529665.1"/>
    </source>
</evidence>
<accession>A0AAW5AFD0</accession>
<gene>
    <name evidence="1" type="ORF">L4H06_00935</name>
    <name evidence="2" type="ORF">L4H06_05450</name>
</gene>
<reference evidence="1" key="1">
    <citation type="submission" date="2022-01" db="EMBL/GenBank/DDBJ databases">
        <title>Neisseria sp. ZJ104.</title>
        <authorList>
            <person name="Yang C."/>
        </authorList>
    </citation>
    <scope>NUCLEOTIDE SEQUENCE</scope>
    <source>
        <strain evidence="1">ZJ104</strain>
    </source>
</reference>
<dbReference type="EMBL" id="JAKKDL010000004">
    <property type="protein sequence ID" value="MCF7529665.1"/>
    <property type="molecule type" value="Genomic_DNA"/>
</dbReference>
<protein>
    <submittedName>
        <fullName evidence="1">Uncharacterized protein</fullName>
    </submittedName>
</protein>